<protein>
    <submittedName>
        <fullName evidence="1">Uncharacterized protein</fullName>
    </submittedName>
</protein>
<name>E9IXB7_SOLIN</name>
<proteinExistence type="predicted"/>
<accession>E9IXB7</accession>
<evidence type="ECO:0000313" key="1">
    <source>
        <dbReference type="EMBL" id="EFZ14789.1"/>
    </source>
</evidence>
<feature type="non-terminal residue" evidence="1">
    <location>
        <position position="76"/>
    </location>
</feature>
<gene>
    <name evidence="1" type="ORF">SINV_10961</name>
</gene>
<dbReference type="EMBL" id="GL766724">
    <property type="protein sequence ID" value="EFZ14789.1"/>
    <property type="molecule type" value="Genomic_DNA"/>
</dbReference>
<dbReference type="AlphaFoldDB" id="E9IXB7"/>
<sequence>MSRYLKVRNIANSSRGNEVRAMIKLRCENLELENKYWIVEGQWACLFCGKGSDSMDHYVKECEESRGWFADLELVV</sequence>
<dbReference type="HOGENOM" id="CLU_199285_0_0_1"/>
<reference evidence="1" key="1">
    <citation type="journal article" date="2011" name="Proc. Natl. Acad. Sci. U.S.A.">
        <title>The genome of the fire ant Solenopsis invicta.</title>
        <authorList>
            <person name="Wurm Y."/>
            <person name="Wang J."/>
            <person name="Riba-Grognuz O."/>
            <person name="Corona M."/>
            <person name="Nygaard S."/>
            <person name="Hunt B.G."/>
            <person name="Ingram K.K."/>
            <person name="Falquet L."/>
            <person name="Nipitwattanaphon M."/>
            <person name="Gotzek D."/>
            <person name="Dijkstra M.B."/>
            <person name="Oettler J."/>
            <person name="Comtesse F."/>
            <person name="Shih C.J."/>
            <person name="Wu W.J."/>
            <person name="Yang C.C."/>
            <person name="Thomas J."/>
            <person name="Beaudoing E."/>
            <person name="Pradervand S."/>
            <person name="Flegel V."/>
            <person name="Cook E.D."/>
            <person name="Fabbretti R."/>
            <person name="Stockinger H."/>
            <person name="Long L."/>
            <person name="Farmerie W.G."/>
            <person name="Oakey J."/>
            <person name="Boomsma J.J."/>
            <person name="Pamilo P."/>
            <person name="Yi S.V."/>
            <person name="Heinze J."/>
            <person name="Goodisman M.A."/>
            <person name="Farinelli L."/>
            <person name="Harshman K."/>
            <person name="Hulo N."/>
            <person name="Cerutti L."/>
            <person name="Xenarios I."/>
            <person name="Shoemaker D."/>
            <person name="Keller L."/>
        </authorList>
    </citation>
    <scope>NUCLEOTIDE SEQUENCE [LARGE SCALE GENOMIC DNA]</scope>
</reference>
<organism>
    <name type="scientific">Solenopsis invicta</name>
    <name type="common">Red imported fire ant</name>
    <name type="synonym">Solenopsis wagneri</name>
    <dbReference type="NCBI Taxonomy" id="13686"/>
    <lineage>
        <taxon>Eukaryota</taxon>
        <taxon>Metazoa</taxon>
        <taxon>Ecdysozoa</taxon>
        <taxon>Arthropoda</taxon>
        <taxon>Hexapoda</taxon>
        <taxon>Insecta</taxon>
        <taxon>Pterygota</taxon>
        <taxon>Neoptera</taxon>
        <taxon>Endopterygota</taxon>
        <taxon>Hymenoptera</taxon>
        <taxon>Apocrita</taxon>
        <taxon>Aculeata</taxon>
        <taxon>Formicoidea</taxon>
        <taxon>Formicidae</taxon>
        <taxon>Myrmicinae</taxon>
        <taxon>Solenopsis</taxon>
    </lineage>
</organism>